<feature type="transmembrane region" description="Helical" evidence="1">
    <location>
        <begin position="20"/>
        <end position="37"/>
    </location>
</feature>
<evidence type="ECO:0000256" key="1">
    <source>
        <dbReference type="SAM" id="Phobius"/>
    </source>
</evidence>
<feature type="transmembrane region" description="Helical" evidence="1">
    <location>
        <begin position="84"/>
        <end position="102"/>
    </location>
</feature>
<sequence length="428" mass="44407">MLVVAAFGPYLPLPGVRTEQVVVYLAFLVTLLSGHWTRVPVGGTAVVLGLLTTILLIAVMGTFGPVPLMTSWPAGSVTAGLDNLLLPIAVVLTVGATVHLGVDRRRTLTVVCRLLVAGMCANAILAYASTLTDLSPVLARWWNNGPVDDLMTDTVAGRASGLGRFSGIFNQPAEAGIAYALALFAALYLAREAAALYGVAAVVIAVGGVLSVSKVFLLIGLPIALWQAIRHTSGRRLAPIVAAMAVVVMAYQVSGADWAGAGYLTRLFGAGDDVLGWYTAGRIGDESTLYPLVLAVLRESPWFGFGAGGLAAPYDNGWVEALCVAGLAGVVIYTAVLGVLVALWLRKPTDLEPATARFAGGVVLVLTLGSVGVPALTANRVATLAWVLLTLLLLARPDAVREPNPPVRIPARIATRHACGRAPVGQGG</sequence>
<feature type="transmembrane region" description="Helical" evidence="1">
    <location>
        <begin position="237"/>
        <end position="254"/>
    </location>
</feature>
<evidence type="ECO:0008006" key="4">
    <source>
        <dbReference type="Google" id="ProtNLM"/>
    </source>
</evidence>
<feature type="transmembrane region" description="Helical" evidence="1">
    <location>
        <begin position="318"/>
        <end position="345"/>
    </location>
</feature>
<proteinExistence type="predicted"/>
<reference evidence="3" key="1">
    <citation type="journal article" date="2019" name="Int. J. Syst. Evol. Microbiol.">
        <title>The Global Catalogue of Microorganisms (GCM) 10K type strain sequencing project: providing services to taxonomists for standard genome sequencing and annotation.</title>
        <authorList>
            <consortium name="The Broad Institute Genomics Platform"/>
            <consortium name="The Broad Institute Genome Sequencing Center for Infectious Disease"/>
            <person name="Wu L."/>
            <person name="Ma J."/>
        </authorList>
    </citation>
    <scope>NUCLEOTIDE SEQUENCE [LARGE SCALE GENOMIC DNA]</scope>
    <source>
        <strain evidence="3">JCM 13249</strain>
    </source>
</reference>
<accession>A0ABP4X9N6</accession>
<keyword evidence="3" id="KW-1185">Reference proteome</keyword>
<organism evidence="2 3">
    <name type="scientific">Luedemannella helvata</name>
    <dbReference type="NCBI Taxonomy" id="349315"/>
    <lineage>
        <taxon>Bacteria</taxon>
        <taxon>Bacillati</taxon>
        <taxon>Actinomycetota</taxon>
        <taxon>Actinomycetes</taxon>
        <taxon>Micromonosporales</taxon>
        <taxon>Micromonosporaceae</taxon>
        <taxon>Luedemannella</taxon>
    </lineage>
</organism>
<feature type="transmembrane region" description="Helical" evidence="1">
    <location>
        <begin position="194"/>
        <end position="225"/>
    </location>
</feature>
<feature type="transmembrane region" description="Helical" evidence="1">
    <location>
        <begin position="357"/>
        <end position="375"/>
    </location>
</feature>
<dbReference type="Proteomes" id="UP001500655">
    <property type="component" value="Unassembled WGS sequence"/>
</dbReference>
<evidence type="ECO:0000313" key="3">
    <source>
        <dbReference type="Proteomes" id="UP001500655"/>
    </source>
</evidence>
<comment type="caution">
    <text evidence="2">The sequence shown here is derived from an EMBL/GenBank/DDBJ whole genome shotgun (WGS) entry which is preliminary data.</text>
</comment>
<keyword evidence="1" id="KW-1133">Transmembrane helix</keyword>
<dbReference type="EMBL" id="BAAALS010000035">
    <property type="protein sequence ID" value="GAA1773482.1"/>
    <property type="molecule type" value="Genomic_DNA"/>
</dbReference>
<keyword evidence="1" id="KW-0812">Transmembrane</keyword>
<keyword evidence="1" id="KW-0472">Membrane</keyword>
<protein>
    <recommendedName>
        <fullName evidence="4">O-antigen ligase domain-containing protein</fullName>
    </recommendedName>
</protein>
<feature type="transmembrane region" description="Helical" evidence="1">
    <location>
        <begin position="44"/>
        <end position="64"/>
    </location>
</feature>
<name>A0ABP4X9N6_9ACTN</name>
<gene>
    <name evidence="2" type="ORF">GCM10009681_51200</name>
</gene>
<evidence type="ECO:0000313" key="2">
    <source>
        <dbReference type="EMBL" id="GAA1773482.1"/>
    </source>
</evidence>
<feature type="transmembrane region" description="Helical" evidence="1">
    <location>
        <begin position="114"/>
        <end position="132"/>
    </location>
</feature>